<feature type="compositionally biased region" description="Low complexity" evidence="1">
    <location>
        <begin position="998"/>
        <end position="1030"/>
    </location>
</feature>
<feature type="compositionally biased region" description="Low complexity" evidence="1">
    <location>
        <begin position="192"/>
        <end position="206"/>
    </location>
</feature>
<feature type="compositionally biased region" description="Basic and acidic residues" evidence="1">
    <location>
        <begin position="711"/>
        <end position="754"/>
    </location>
</feature>
<reference evidence="4" key="1">
    <citation type="submission" date="2025-08" db="UniProtKB">
        <authorList>
            <consortium name="RefSeq"/>
        </authorList>
    </citation>
    <scope>IDENTIFICATION</scope>
    <source>
        <tissue evidence="4">Spleen</tissue>
    </source>
</reference>
<sequence>MEEDDESRGKTEESGEERGDGPPDRDPTLSPSAFILRAIQQAVGSSLQGELPNEKDGSRCYGLRWRRCRSPRSESRTQDSGGTDTAAVLDMAADSFLAGLVSVLEPPDTWVPSRLDLRPGESEDMLELVAEVRIGDRDPVPLPVPSLLPRLRAWRTGKTVSPQSHASQPTCARHLLTLGTGDGGPAPPPAPSSASSSPSPSPSSSSPSPPPPPPPPAPPAPTAPRFDIYDPFHPTDEAYSPPPAPEQKYDPFDPTGSNPSSSAGTPSPEEDEEEEEEEEEEEGLSQSISRISETLAGIYDDNSLSQDFPGEESPQPDPPPPAQAPATPPQVDSTRTDGATRRRVFVVGTEAEACREGKVSVEVVTAPPAPAEPEIEEGEIVQPEDEPRLTLPALFRPPPQPPVARAPEGDDFLSLHAESDGEGALQVDLGEPATVPPAADTRWGGLDLRRKILTQRRERYRQRSASPATTAATAVPASGPPARKKSKREHKRHGGSGGEAKEAASSSAGTQPTAPTPTPAVATWDSKKHRSRDHKPGSHASSSSRRRSRSTRRRSRSRSTERRRGGSRRSRSREKRRRRRRSASPPPATSSSSSSRRERHRGKHREGGSSKKKKKRSRSRGEKRSGDGSLEKASGLVPLASGLSISGSERDSRRRGAVPPSIQDLTDHDLFAIKRTITVGRPDKSEPRGASPVPTSSPKREVLYDSEGLSGDERGGKSSEKDRRRGAASSSREKGSRRKVLDGGDRDRDRDRSSKKARLPKDSGPPSGPPPKAVSSGSGSSSSSSSCSSRKVKLQSKVAVLIREGVSSTTPAREAASAGLGSIGVKFSRDRESRSPFLKPDERAPTEVAKAAPGSTKTKKTKVKAKAGAKKAKGTKGKTKPSKTRKKVRSSGSGSGPVTLKKSKADSCSQAAGTKGAEETSWSGEERAAKVPSTPPPKVAPPPPALTPDSQTVDSSCKTPEVSFLPEEATEDTGVRDGAEDEEEDEDEEEEEEEEEQQPATTTATSTAAAAPSAAPSAGSTAGDSGAEDGPAARVSQLPTLPPPMPWNLPAGVDCTTSGVLALTALLFKMEEANLASRAKAQELIQATNQILSHRKPPSGLGVTPAPVPTSLGLPSGPSSYLLPGSLPLGGCGSTPPTPTGLATASDKREGSSSSEGRGDTDKYLKKLHTQERAVEEVKLAIKPYYQKKDITKEEYKDILRKAVHKICHSKSGEINPVKVSNLVRAYVQRYRYFRKHGRKPGDPPGPPRPPKEPGPPDKGGPGLPLPPL</sequence>
<keyword evidence="3" id="KW-1185">Reference proteome</keyword>
<feature type="compositionally biased region" description="Low complexity" evidence="1">
    <location>
        <begin position="464"/>
        <end position="481"/>
    </location>
</feature>
<feature type="compositionally biased region" description="Basic residues" evidence="1">
    <location>
        <begin position="544"/>
        <end position="557"/>
    </location>
</feature>
<name>A0A9B0TMW9_CHRAS</name>
<feature type="compositionally biased region" description="Basic residues" evidence="1">
    <location>
        <begin position="565"/>
        <end position="582"/>
    </location>
</feature>
<feature type="compositionally biased region" description="Basic residues" evidence="1">
    <location>
        <begin position="857"/>
        <end position="889"/>
    </location>
</feature>
<feature type="compositionally biased region" description="Basic and acidic residues" evidence="1">
    <location>
        <begin position="827"/>
        <end position="845"/>
    </location>
</feature>
<evidence type="ECO:0000313" key="4">
    <source>
        <dbReference type="RefSeq" id="XP_006868266.1"/>
    </source>
</evidence>
<feature type="compositionally biased region" description="Pro residues" evidence="1">
    <location>
        <begin position="395"/>
        <end position="404"/>
    </location>
</feature>
<feature type="compositionally biased region" description="Pro residues" evidence="1">
    <location>
        <begin position="1257"/>
        <end position="1269"/>
    </location>
</feature>
<accession>A0A9B0TMW9</accession>
<dbReference type="PANTHER" id="PTHR47013">
    <property type="entry name" value="SPLICING FACTOR, ARGININE/SERINE-RICH 19"/>
    <property type="match status" value="1"/>
</dbReference>
<feature type="compositionally biased region" description="Acidic residues" evidence="1">
    <location>
        <begin position="979"/>
        <end position="997"/>
    </location>
</feature>
<feature type="compositionally biased region" description="Low complexity" evidence="1">
    <location>
        <begin position="773"/>
        <end position="789"/>
    </location>
</feature>
<dbReference type="OrthoDB" id="1935339at2759"/>
<feature type="compositionally biased region" description="Acidic residues" evidence="1">
    <location>
        <begin position="268"/>
        <end position="283"/>
    </location>
</feature>
<gene>
    <name evidence="4" type="primary">SCAF1</name>
</gene>
<feature type="compositionally biased region" description="Acidic residues" evidence="1">
    <location>
        <begin position="373"/>
        <end position="383"/>
    </location>
</feature>
<feature type="compositionally biased region" description="Low complexity" evidence="1">
    <location>
        <begin position="503"/>
        <end position="523"/>
    </location>
</feature>
<feature type="compositionally biased region" description="Low complexity" evidence="1">
    <location>
        <begin position="1109"/>
        <end position="1127"/>
    </location>
</feature>
<feature type="region of interest" description="Disordered" evidence="1">
    <location>
        <begin position="1234"/>
        <end position="1269"/>
    </location>
</feature>
<feature type="compositionally biased region" description="Basic and acidic residues" evidence="1">
    <location>
        <begin position="1146"/>
        <end position="1166"/>
    </location>
</feature>
<dbReference type="RefSeq" id="XP_006868266.1">
    <property type="nucleotide sequence ID" value="XM_006868204.1"/>
</dbReference>
<evidence type="ECO:0000259" key="2">
    <source>
        <dbReference type="Pfam" id="PF23030"/>
    </source>
</evidence>
<feature type="compositionally biased region" description="Basic residues" evidence="1">
    <location>
        <begin position="482"/>
        <end position="494"/>
    </location>
</feature>
<feature type="compositionally biased region" description="Basic and acidic residues" evidence="1">
    <location>
        <begin position="227"/>
        <end position="236"/>
    </location>
</feature>
<feature type="region of interest" description="Disordered" evidence="1">
    <location>
        <begin position="364"/>
        <end position="383"/>
    </location>
</feature>
<dbReference type="CTD" id="58506"/>
<feature type="domain" description="SFR19-like C-terminal" evidence="2">
    <location>
        <begin position="1161"/>
        <end position="1240"/>
    </location>
</feature>
<feature type="compositionally biased region" description="Polar residues" evidence="1">
    <location>
        <begin position="158"/>
        <end position="170"/>
    </location>
</feature>
<dbReference type="InterPro" id="IPR057031">
    <property type="entry name" value="SFR19-like_C"/>
</dbReference>
<dbReference type="Pfam" id="PF23030">
    <property type="entry name" value="SCAF11-like_C"/>
    <property type="match status" value="1"/>
</dbReference>
<dbReference type="GeneID" id="102811532"/>
<feature type="compositionally biased region" description="Pro residues" evidence="1">
    <location>
        <begin position="207"/>
        <end position="222"/>
    </location>
</feature>
<feature type="compositionally biased region" description="Basic and acidic residues" evidence="1">
    <location>
        <begin position="619"/>
        <end position="630"/>
    </location>
</feature>
<evidence type="ECO:0000256" key="1">
    <source>
        <dbReference type="SAM" id="MobiDB-lite"/>
    </source>
</evidence>
<dbReference type="Proteomes" id="UP000504623">
    <property type="component" value="Unplaced"/>
</dbReference>
<feature type="compositionally biased region" description="Pro residues" evidence="1">
    <location>
        <begin position="315"/>
        <end position="328"/>
    </location>
</feature>
<dbReference type="PANTHER" id="PTHR47013:SF1">
    <property type="entry name" value="SPLICING FACTOR, ARGININE_SERINE-RICH 19"/>
    <property type="match status" value="1"/>
</dbReference>
<feature type="region of interest" description="Disordered" evidence="1">
    <location>
        <begin position="157"/>
        <end position="341"/>
    </location>
</feature>
<proteinExistence type="predicted"/>
<feature type="region of interest" description="Disordered" evidence="1">
    <location>
        <begin position="390"/>
        <end position="425"/>
    </location>
</feature>
<feature type="region of interest" description="Disordered" evidence="1">
    <location>
        <begin position="1094"/>
        <end position="1166"/>
    </location>
</feature>
<dbReference type="AlphaFoldDB" id="A0A9B0TMW9"/>
<feature type="region of interest" description="Disordered" evidence="1">
    <location>
        <begin position="1"/>
        <end position="32"/>
    </location>
</feature>
<feature type="compositionally biased region" description="Polar residues" evidence="1">
    <location>
        <begin position="255"/>
        <end position="265"/>
    </location>
</feature>
<feature type="region of interest" description="Disordered" evidence="1">
    <location>
        <begin position="454"/>
        <end position="1043"/>
    </location>
</feature>
<feature type="compositionally biased region" description="Basic and acidic residues" evidence="1">
    <location>
        <begin position="7"/>
        <end position="27"/>
    </location>
</feature>
<organism evidence="3 4">
    <name type="scientific">Chrysochloris asiatica</name>
    <name type="common">Cape golden mole</name>
    <dbReference type="NCBI Taxonomy" id="185453"/>
    <lineage>
        <taxon>Eukaryota</taxon>
        <taxon>Metazoa</taxon>
        <taxon>Chordata</taxon>
        <taxon>Craniata</taxon>
        <taxon>Vertebrata</taxon>
        <taxon>Euteleostomi</taxon>
        <taxon>Mammalia</taxon>
        <taxon>Eutheria</taxon>
        <taxon>Afrotheria</taxon>
        <taxon>Chrysochloridae</taxon>
        <taxon>Chrysochlorinae</taxon>
        <taxon>Chrysochloris</taxon>
    </lineage>
</organism>
<feature type="compositionally biased region" description="Pro residues" evidence="1">
    <location>
        <begin position="933"/>
        <end position="946"/>
    </location>
</feature>
<dbReference type="PRINTS" id="PR01217">
    <property type="entry name" value="PRICHEXTENSN"/>
</dbReference>
<protein>
    <submittedName>
        <fullName evidence="4">Splicing factor, arginine/serine-rich 19</fullName>
    </submittedName>
</protein>
<feature type="compositionally biased region" description="Basic residues" evidence="1">
    <location>
        <begin position="597"/>
        <end position="618"/>
    </location>
</feature>
<evidence type="ECO:0000313" key="3">
    <source>
        <dbReference type="Proteomes" id="UP000504623"/>
    </source>
</evidence>
<feature type="compositionally biased region" description="Polar residues" evidence="1">
    <location>
        <begin position="949"/>
        <end position="958"/>
    </location>
</feature>
<dbReference type="InterPro" id="IPR042841">
    <property type="entry name" value="SCAF1"/>
</dbReference>
<dbReference type="GO" id="GO:0099122">
    <property type="term" value="F:RNA polymerase II C-terminal domain binding"/>
    <property type="evidence" value="ECO:0007669"/>
    <property type="project" value="TreeGrafter"/>
</dbReference>